<reference evidence="2" key="1">
    <citation type="submission" date="2020-02" db="EMBL/GenBank/DDBJ databases">
        <authorList>
            <person name="Meier V. D."/>
        </authorList>
    </citation>
    <scope>NUCLEOTIDE SEQUENCE</scope>
    <source>
        <strain evidence="2">AVDCRST_MAG33</strain>
    </source>
</reference>
<sequence length="133" mass="14145">MCPIRCWSRVRQVTTRAEGGVAVDWLWRGAGPQLLSSLRVAPSESPGPPGMTSRAVGSGVTGSPVQLLVCDVGGQDRCTTPGGRIDRRSGRLKIGWTTGRWRGTGHRRGTRSSPHRGPGTGGYTTAAAWRHDA</sequence>
<feature type="region of interest" description="Disordered" evidence="1">
    <location>
        <begin position="97"/>
        <end position="133"/>
    </location>
</feature>
<gene>
    <name evidence="2" type="ORF">AVDCRST_MAG33-409</name>
</gene>
<organism evidence="2">
    <name type="scientific">uncultured Thermomicrobiales bacterium</name>
    <dbReference type="NCBI Taxonomy" id="1645740"/>
    <lineage>
        <taxon>Bacteria</taxon>
        <taxon>Pseudomonadati</taxon>
        <taxon>Thermomicrobiota</taxon>
        <taxon>Thermomicrobia</taxon>
        <taxon>Thermomicrobiales</taxon>
        <taxon>environmental samples</taxon>
    </lineage>
</organism>
<dbReference type="EMBL" id="CADCWK010000034">
    <property type="protein sequence ID" value="CAA9545474.1"/>
    <property type="molecule type" value="Genomic_DNA"/>
</dbReference>
<name>A0A6J4UDJ0_9BACT</name>
<protein>
    <submittedName>
        <fullName evidence="2">Uncharacterized protein</fullName>
    </submittedName>
</protein>
<dbReference type="AlphaFoldDB" id="A0A6J4UDJ0"/>
<feature type="compositionally biased region" description="Low complexity" evidence="1">
    <location>
        <begin position="123"/>
        <end position="133"/>
    </location>
</feature>
<accession>A0A6J4UDJ0</accession>
<proteinExistence type="predicted"/>
<feature type="compositionally biased region" description="Basic residues" evidence="1">
    <location>
        <begin position="103"/>
        <end position="114"/>
    </location>
</feature>
<evidence type="ECO:0000313" key="2">
    <source>
        <dbReference type="EMBL" id="CAA9545474.1"/>
    </source>
</evidence>
<evidence type="ECO:0000256" key="1">
    <source>
        <dbReference type="SAM" id="MobiDB-lite"/>
    </source>
</evidence>